<organism evidence="2 3">
    <name type="scientific">Streptomyces inusitatus</name>
    <dbReference type="NCBI Taxonomy" id="68221"/>
    <lineage>
        <taxon>Bacteria</taxon>
        <taxon>Bacillati</taxon>
        <taxon>Actinomycetota</taxon>
        <taxon>Actinomycetes</taxon>
        <taxon>Kitasatosporales</taxon>
        <taxon>Streptomycetaceae</taxon>
        <taxon>Streptomyces</taxon>
    </lineage>
</organism>
<evidence type="ECO:0000313" key="3">
    <source>
        <dbReference type="Proteomes" id="UP000630936"/>
    </source>
</evidence>
<reference evidence="2" key="1">
    <citation type="journal article" date="2014" name="Int. J. Syst. Evol. Microbiol.">
        <title>Complete genome sequence of Corynebacterium casei LMG S-19264T (=DSM 44701T), isolated from a smear-ripened cheese.</title>
        <authorList>
            <consortium name="US DOE Joint Genome Institute (JGI-PGF)"/>
            <person name="Walter F."/>
            <person name="Albersmeier A."/>
            <person name="Kalinowski J."/>
            <person name="Ruckert C."/>
        </authorList>
    </citation>
    <scope>NUCLEOTIDE SEQUENCE</scope>
    <source>
        <strain evidence="2">JCM 4988</strain>
    </source>
</reference>
<accession>A0A918QL18</accession>
<evidence type="ECO:0000256" key="1">
    <source>
        <dbReference type="SAM" id="MobiDB-lite"/>
    </source>
</evidence>
<feature type="region of interest" description="Disordered" evidence="1">
    <location>
        <begin position="95"/>
        <end position="119"/>
    </location>
</feature>
<keyword evidence="3" id="KW-1185">Reference proteome</keyword>
<dbReference type="EMBL" id="BMWG01000022">
    <property type="protein sequence ID" value="GGZ53190.1"/>
    <property type="molecule type" value="Genomic_DNA"/>
</dbReference>
<dbReference type="RefSeq" id="WP_308433263.1">
    <property type="nucleotide sequence ID" value="NZ_BMWG01000022.1"/>
</dbReference>
<evidence type="ECO:0000313" key="2">
    <source>
        <dbReference type="EMBL" id="GGZ53190.1"/>
    </source>
</evidence>
<comment type="caution">
    <text evidence="2">The sequence shown here is derived from an EMBL/GenBank/DDBJ whole genome shotgun (WGS) entry which is preliminary data.</text>
</comment>
<feature type="compositionally biased region" description="Gly residues" evidence="1">
    <location>
        <begin position="110"/>
        <end position="119"/>
    </location>
</feature>
<dbReference type="Proteomes" id="UP000630936">
    <property type="component" value="Unassembled WGS sequence"/>
</dbReference>
<name>A0A918QL18_9ACTN</name>
<reference evidence="2" key="2">
    <citation type="submission" date="2020-09" db="EMBL/GenBank/DDBJ databases">
        <authorList>
            <person name="Sun Q."/>
            <person name="Ohkuma M."/>
        </authorList>
    </citation>
    <scope>NUCLEOTIDE SEQUENCE</scope>
    <source>
        <strain evidence="2">JCM 4988</strain>
    </source>
</reference>
<protein>
    <submittedName>
        <fullName evidence="2">Uncharacterized protein</fullName>
    </submittedName>
</protein>
<sequence length="119" mass="12425">MRSWYFNLVLDAPLTDGQKDFLDGLDRFAEGGIGLEEGPGYSGFLCVVRAKTLTAAIADTLGRFEDFPGVLVRSVVLDHFDLAANGMATAAVVPAPPSPTSCTERPAGLPGSGLRAGGR</sequence>
<gene>
    <name evidence="2" type="ORF">GCM10010387_54210</name>
</gene>
<dbReference type="AlphaFoldDB" id="A0A918QL18"/>
<proteinExistence type="predicted"/>